<feature type="compositionally biased region" description="Basic and acidic residues" evidence="1">
    <location>
        <begin position="421"/>
        <end position="452"/>
    </location>
</feature>
<keyword evidence="3" id="KW-1185">Reference proteome</keyword>
<gene>
    <name evidence="2" type="ORF">PV04_07805</name>
</gene>
<dbReference type="AlphaFoldDB" id="A0A0D2G0D9"/>
<reference evidence="2 3" key="1">
    <citation type="submission" date="2015-01" db="EMBL/GenBank/DDBJ databases">
        <title>The Genome Sequence of Capronia semiimmersa CBS27337.</title>
        <authorList>
            <consortium name="The Broad Institute Genomics Platform"/>
            <person name="Cuomo C."/>
            <person name="de Hoog S."/>
            <person name="Gorbushina A."/>
            <person name="Stielow B."/>
            <person name="Teixiera M."/>
            <person name="Abouelleil A."/>
            <person name="Chapman S.B."/>
            <person name="Priest M."/>
            <person name="Young S.K."/>
            <person name="Wortman J."/>
            <person name="Nusbaum C."/>
            <person name="Birren B."/>
        </authorList>
    </citation>
    <scope>NUCLEOTIDE SEQUENCE [LARGE SCALE GENOMIC DNA]</scope>
    <source>
        <strain evidence="2 3">CBS 27337</strain>
    </source>
</reference>
<evidence type="ECO:0000256" key="1">
    <source>
        <dbReference type="SAM" id="MobiDB-lite"/>
    </source>
</evidence>
<name>A0A0D2G0D9_9EURO</name>
<evidence type="ECO:0000313" key="2">
    <source>
        <dbReference type="EMBL" id="KIW65554.1"/>
    </source>
</evidence>
<evidence type="ECO:0000313" key="3">
    <source>
        <dbReference type="Proteomes" id="UP000054266"/>
    </source>
</evidence>
<dbReference type="HOGENOM" id="CLU_048763_0_0_1"/>
<dbReference type="Proteomes" id="UP000054266">
    <property type="component" value="Unassembled WGS sequence"/>
</dbReference>
<sequence length="462" mass="52747">MLRSLFRRPPSVRVPLQNGTVDLQRVAITRRSKSSPVLYRIFTTVAVTYFVARTINYIYPDSAHSSRQSAGAVKNGQGSEDRAKVWREQWDKAAATASQNELEVIHLMLPIWIRKQKPEPWKIDDPTWKSFQALAGDRKRMKEITETIKKPLMKAVLIKYGRTLMELGSKQSSGGRRVTYHESWRLAPPLYAPATYEVPCIFVEPDRTSYGWRQIPNNVGEKLDRVFHPIVLAKAFYYGVEEFAWASYLITKARLTDQINSLTSNGKASSIPQEGLTEDEKALKRLAFGRVPENTKETFLPFLRGEYGEHESRRTYRNLVKSMTYQGAIESACAVFRAHWIQGQEKSMQSHSRDSVILRGNIAFVGEKGTLFMHVVAVYSPETNSLVGQPIIKDAYLSPNMEKWVQQETPEAMDEGAPPPAEEKQQTKVAPEDAWKPRSHQEDTPRTEKPTTDENQEEDRDK</sequence>
<organism evidence="2 3">
    <name type="scientific">Phialophora macrospora</name>
    <dbReference type="NCBI Taxonomy" id="1851006"/>
    <lineage>
        <taxon>Eukaryota</taxon>
        <taxon>Fungi</taxon>
        <taxon>Dikarya</taxon>
        <taxon>Ascomycota</taxon>
        <taxon>Pezizomycotina</taxon>
        <taxon>Eurotiomycetes</taxon>
        <taxon>Chaetothyriomycetidae</taxon>
        <taxon>Chaetothyriales</taxon>
        <taxon>Herpotrichiellaceae</taxon>
        <taxon>Phialophora</taxon>
    </lineage>
</organism>
<proteinExistence type="predicted"/>
<dbReference type="EMBL" id="KN846960">
    <property type="protein sequence ID" value="KIW65554.1"/>
    <property type="molecule type" value="Genomic_DNA"/>
</dbReference>
<accession>A0A0D2G0D9</accession>
<dbReference type="STRING" id="5601.A0A0D2G0D9"/>
<protein>
    <submittedName>
        <fullName evidence="2">Uncharacterized protein</fullName>
    </submittedName>
</protein>
<feature type="region of interest" description="Disordered" evidence="1">
    <location>
        <begin position="407"/>
        <end position="462"/>
    </location>
</feature>